<dbReference type="PANTHER" id="PTHR42928:SF5">
    <property type="entry name" value="BLR1237 PROTEIN"/>
    <property type="match status" value="1"/>
</dbReference>
<dbReference type="RefSeq" id="WP_157613073.1">
    <property type="nucleotide sequence ID" value="NZ_CP046622.1"/>
</dbReference>
<dbReference type="Gene3D" id="3.40.190.10">
    <property type="entry name" value="Periplasmic binding protein-like II"/>
    <property type="match status" value="1"/>
</dbReference>
<dbReference type="InterPro" id="IPR005064">
    <property type="entry name" value="BUG"/>
</dbReference>
<dbReference type="CDD" id="cd07012">
    <property type="entry name" value="PBP2_Bug_TTT"/>
    <property type="match status" value="1"/>
</dbReference>
<keyword evidence="2" id="KW-0732">Signal</keyword>
<proteinExistence type="inferred from homology"/>
<evidence type="ECO:0000256" key="1">
    <source>
        <dbReference type="ARBA" id="ARBA00006987"/>
    </source>
</evidence>
<sequence length="328" mass="34928">MRRNRFLRSLAALSATASLSLGYAALATAQSNSNNFPNHAIELLVPYQPGGGTDGLARAFSEASRKHTSQSIVIVNRPGAGGAIGWTEVINSRPDGYKLAVLTVELLTLPHLGLAKFNYDDFQPIAQLNADPAAITVKADAPWNTIEEFLAAAKKSPESVRVGNSGNGSIWHLAAAALEDKTGTKFGHIPFQGAAPAVLALLGGHIEAVAVSPSEVTTHVQSGKLKVLMVMADKRVKGFDKVPTAKERGIDLSIGTWRGLGAPKNTPPEVMAKLREITAKTAAEPLMHEVMDKQNLGYVYTDGAVFKETLAKDNAYFKALIAKLNIKP</sequence>
<evidence type="ECO:0000313" key="3">
    <source>
        <dbReference type="EMBL" id="QGW81665.1"/>
    </source>
</evidence>
<evidence type="ECO:0000313" key="4">
    <source>
        <dbReference type="Proteomes" id="UP000425817"/>
    </source>
</evidence>
<gene>
    <name evidence="3" type="ORF">GOQ09_08705</name>
</gene>
<dbReference type="PANTHER" id="PTHR42928">
    <property type="entry name" value="TRICARBOXYLATE-BINDING PROTEIN"/>
    <property type="match status" value="1"/>
</dbReference>
<evidence type="ECO:0000256" key="2">
    <source>
        <dbReference type="SAM" id="SignalP"/>
    </source>
</evidence>
<dbReference type="AlphaFoldDB" id="A0A6I6HGT0"/>
<dbReference type="Gene3D" id="3.40.190.150">
    <property type="entry name" value="Bordetella uptake gene, domain 1"/>
    <property type="match status" value="1"/>
</dbReference>
<dbReference type="PIRSF" id="PIRSF017082">
    <property type="entry name" value="YflP"/>
    <property type="match status" value="1"/>
</dbReference>
<dbReference type="SUPFAM" id="SSF53850">
    <property type="entry name" value="Periplasmic binding protein-like II"/>
    <property type="match status" value="1"/>
</dbReference>
<feature type="chain" id="PRO_5026161251" evidence="2">
    <location>
        <begin position="30"/>
        <end position="328"/>
    </location>
</feature>
<feature type="signal peptide" evidence="2">
    <location>
        <begin position="1"/>
        <end position="29"/>
    </location>
</feature>
<accession>A0A6I6HGT0</accession>
<comment type="similarity">
    <text evidence="1">Belongs to the UPF0065 (bug) family.</text>
</comment>
<dbReference type="Pfam" id="PF03401">
    <property type="entry name" value="TctC"/>
    <property type="match status" value="1"/>
</dbReference>
<dbReference type="InterPro" id="IPR042100">
    <property type="entry name" value="Bug_dom1"/>
</dbReference>
<name>A0A6I6HGT0_VARPD</name>
<protein>
    <submittedName>
        <fullName evidence="3">Tripartite tricarboxylate transporter substrate binding protein</fullName>
    </submittedName>
</protein>
<reference evidence="3 4" key="1">
    <citation type="submission" date="2019-12" db="EMBL/GenBank/DDBJ databases">
        <title>Hybrid Genome Assemblies of two High G+C Isolates from Undergraduate Microbiology Courses.</title>
        <authorList>
            <person name="Ne Ville C.J."/>
            <person name="Enright D."/>
            <person name="Hernandez I."/>
            <person name="Dodsworth J."/>
            <person name="Orwin P.M."/>
        </authorList>
    </citation>
    <scope>NUCLEOTIDE SEQUENCE [LARGE SCALE GENOMIC DNA]</scope>
    <source>
        <strain evidence="3 4">CSUSB</strain>
    </source>
</reference>
<organism evidence="3 4">
    <name type="scientific">Variovorax paradoxus</name>
    <dbReference type="NCBI Taxonomy" id="34073"/>
    <lineage>
        <taxon>Bacteria</taxon>
        <taxon>Pseudomonadati</taxon>
        <taxon>Pseudomonadota</taxon>
        <taxon>Betaproteobacteria</taxon>
        <taxon>Burkholderiales</taxon>
        <taxon>Comamonadaceae</taxon>
        <taxon>Variovorax</taxon>
    </lineage>
</organism>
<dbReference type="EMBL" id="CP046622">
    <property type="protein sequence ID" value="QGW81665.1"/>
    <property type="molecule type" value="Genomic_DNA"/>
</dbReference>
<dbReference type="Proteomes" id="UP000425817">
    <property type="component" value="Chromosome"/>
</dbReference>
<dbReference type="OrthoDB" id="8678477at2"/>